<feature type="transmembrane region" description="Helical" evidence="5">
    <location>
        <begin position="168"/>
        <end position="189"/>
    </location>
</feature>
<accession>A0A913YWV2</accession>
<dbReference type="GO" id="GO:0016020">
    <property type="term" value="C:membrane"/>
    <property type="evidence" value="ECO:0007669"/>
    <property type="project" value="UniProtKB-SubCell"/>
</dbReference>
<comment type="subcellular location">
    <subcellularLocation>
        <location evidence="1">Membrane</location>
        <topology evidence="1">Multi-pass membrane protein</topology>
    </subcellularLocation>
</comment>
<dbReference type="PANTHER" id="PTHR24064">
    <property type="entry name" value="SOLUTE CARRIER FAMILY 22 MEMBER"/>
    <property type="match status" value="1"/>
</dbReference>
<dbReference type="InterPro" id="IPR005828">
    <property type="entry name" value="MFS_sugar_transport-like"/>
</dbReference>
<keyword evidence="2 5" id="KW-0812">Transmembrane</keyword>
<evidence type="ECO:0000256" key="5">
    <source>
        <dbReference type="SAM" id="Phobius"/>
    </source>
</evidence>
<dbReference type="Gene3D" id="1.20.1250.20">
    <property type="entry name" value="MFS general substrate transporter like domains"/>
    <property type="match status" value="1"/>
</dbReference>
<feature type="transmembrane region" description="Helical" evidence="5">
    <location>
        <begin position="229"/>
        <end position="248"/>
    </location>
</feature>
<dbReference type="RefSeq" id="XP_028518972.1">
    <property type="nucleotide sequence ID" value="XM_028663171.1"/>
</dbReference>
<dbReference type="SUPFAM" id="SSF103473">
    <property type="entry name" value="MFS general substrate transporter"/>
    <property type="match status" value="1"/>
</dbReference>
<dbReference type="PROSITE" id="PS50850">
    <property type="entry name" value="MFS"/>
    <property type="match status" value="1"/>
</dbReference>
<feature type="transmembrane region" description="Helical" evidence="5">
    <location>
        <begin position="41"/>
        <end position="64"/>
    </location>
</feature>
<dbReference type="GeneID" id="110252289"/>
<dbReference type="GO" id="GO:0022857">
    <property type="term" value="F:transmembrane transporter activity"/>
    <property type="evidence" value="ECO:0007669"/>
    <property type="project" value="InterPro"/>
</dbReference>
<evidence type="ECO:0000256" key="3">
    <source>
        <dbReference type="ARBA" id="ARBA00022989"/>
    </source>
</evidence>
<dbReference type="InterPro" id="IPR020846">
    <property type="entry name" value="MFS_dom"/>
</dbReference>
<protein>
    <recommendedName>
        <fullName evidence="6">Major facilitator superfamily (MFS) profile domain-containing protein</fullName>
    </recommendedName>
</protein>
<keyword evidence="3 5" id="KW-1133">Transmembrane helix</keyword>
<feature type="transmembrane region" description="Helical" evidence="5">
    <location>
        <begin position="377"/>
        <end position="397"/>
    </location>
</feature>
<dbReference type="InterPro" id="IPR036259">
    <property type="entry name" value="MFS_trans_sf"/>
</dbReference>
<feature type="transmembrane region" description="Helical" evidence="5">
    <location>
        <begin position="467"/>
        <end position="488"/>
    </location>
</feature>
<dbReference type="OrthoDB" id="5296287at2759"/>
<reference evidence="7" key="1">
    <citation type="submission" date="2022-11" db="UniProtKB">
        <authorList>
            <consortium name="EnsemblMetazoa"/>
        </authorList>
    </citation>
    <scope>IDENTIFICATION</scope>
</reference>
<dbReference type="EnsemblMetazoa" id="XM_028663171.1">
    <property type="protein sequence ID" value="XP_028518972.1"/>
    <property type="gene ID" value="LOC110252289"/>
</dbReference>
<evidence type="ECO:0000313" key="8">
    <source>
        <dbReference type="Proteomes" id="UP000887567"/>
    </source>
</evidence>
<feature type="transmembrane region" description="Helical" evidence="5">
    <location>
        <begin position="111"/>
        <end position="132"/>
    </location>
</feature>
<evidence type="ECO:0000313" key="7">
    <source>
        <dbReference type="EnsemblMetazoa" id="XP_028518972.1"/>
    </source>
</evidence>
<keyword evidence="4 5" id="KW-0472">Membrane</keyword>
<evidence type="ECO:0000256" key="2">
    <source>
        <dbReference type="ARBA" id="ARBA00022692"/>
    </source>
</evidence>
<organism evidence="7 8">
    <name type="scientific">Exaiptasia diaphana</name>
    <name type="common">Tropical sea anemone</name>
    <name type="synonym">Aiptasia pulchella</name>
    <dbReference type="NCBI Taxonomy" id="2652724"/>
    <lineage>
        <taxon>Eukaryota</taxon>
        <taxon>Metazoa</taxon>
        <taxon>Cnidaria</taxon>
        <taxon>Anthozoa</taxon>
        <taxon>Hexacorallia</taxon>
        <taxon>Actiniaria</taxon>
        <taxon>Aiptasiidae</taxon>
        <taxon>Exaiptasia</taxon>
    </lineage>
</organism>
<name>A0A913YWV2_EXADI</name>
<feature type="transmembrane region" description="Helical" evidence="5">
    <location>
        <begin position="348"/>
        <end position="370"/>
    </location>
</feature>
<feature type="domain" description="Major facilitator superfamily (MFS) profile" evidence="6">
    <location>
        <begin position="41"/>
        <end position="493"/>
    </location>
</feature>
<dbReference type="AlphaFoldDB" id="A0A913YWV2"/>
<evidence type="ECO:0000256" key="1">
    <source>
        <dbReference type="ARBA" id="ARBA00004141"/>
    </source>
</evidence>
<keyword evidence="8" id="KW-1185">Reference proteome</keyword>
<feature type="transmembrane region" description="Helical" evidence="5">
    <location>
        <begin position="144"/>
        <end position="162"/>
    </location>
</feature>
<dbReference type="Pfam" id="PF00083">
    <property type="entry name" value="Sugar_tr"/>
    <property type="match status" value="1"/>
</dbReference>
<evidence type="ECO:0000259" key="6">
    <source>
        <dbReference type="PROSITE" id="PS50850"/>
    </source>
</evidence>
<proteinExistence type="predicted"/>
<feature type="transmembrane region" description="Helical" evidence="5">
    <location>
        <begin position="319"/>
        <end position="342"/>
    </location>
</feature>
<evidence type="ECO:0000256" key="4">
    <source>
        <dbReference type="ARBA" id="ARBA00023136"/>
    </source>
</evidence>
<dbReference type="Proteomes" id="UP000887567">
    <property type="component" value="Unplaced"/>
</dbReference>
<sequence>MINMLADHSLRTMVDNRRTENSGREYDDVFDHVKSFGRYQVILYVLVSLYIFPITSQFAMLIFATGTPGFHCVTSNVTCPKKQCCDGCTSYVFDGPFDSVVSEWKLICDRAYLGATIQACFFGGMCVGSFLTGMLSDAWGRKNCIFFCNAILLLSGVGSALVDCISFFAFLRFLVGFGTAGTMLTLYVYGMELVGPKFRTAVGNAVYIYFNVLAMITALISYLIPSWRILIIVTTSPAVLLFVFWKCIPESPRWLVAHGQLEQGANEIRKYGAKDGGPVDDTILRSLLEEVRSEQIKANEENKKYTSIDLLRTPKIRKWSVIVCYEWFAVSLVSFGILLFMTQLSGDIYLNYIVTRIAATIRVPFTYIIYLKFGRRVPNGVIMIVIGVSLLLVLPVYKDVPTATTALTLIGIILCDFSWTGIYLITAELFPTILRNTAQGTGSTAARIGGIIAPYIAMMGQLPGLSIAFPTTILGCVAILGGILMYWIPETLFSPMHQTVQQTEDAKEDFDIPCCGRKLPLDHNDNTEYRIVTRM</sequence>
<feature type="transmembrane region" description="Helical" evidence="5">
    <location>
        <begin position="201"/>
        <end position="223"/>
    </location>
</feature>
<feature type="transmembrane region" description="Helical" evidence="5">
    <location>
        <begin position="403"/>
        <end position="425"/>
    </location>
</feature>